<dbReference type="Proteomes" id="UP000184001">
    <property type="component" value="Unassembled WGS sequence"/>
</dbReference>
<evidence type="ECO:0000313" key="4">
    <source>
        <dbReference type="Proteomes" id="UP001568358"/>
    </source>
</evidence>
<dbReference type="RefSeq" id="WP_020001695.1">
    <property type="nucleotide sequence ID" value="NZ_CP192217.1"/>
</dbReference>
<evidence type="ECO:0000313" key="3">
    <source>
        <dbReference type="Proteomes" id="UP000184001"/>
    </source>
</evidence>
<dbReference type="PANTHER" id="PTHR33221:SF15">
    <property type="entry name" value="HTH-TYPE TRANSCRIPTIONAL REGULATOR YWGB-RELATED"/>
    <property type="match status" value="1"/>
</dbReference>
<dbReference type="Proteomes" id="UP001568358">
    <property type="component" value="Unassembled WGS sequence"/>
</dbReference>
<dbReference type="Gene3D" id="1.10.10.10">
    <property type="entry name" value="Winged helix-like DNA-binding domain superfamily/Winged helix DNA-binding domain"/>
    <property type="match status" value="1"/>
</dbReference>
<reference evidence="1 4" key="2">
    <citation type="submission" date="2024-07" db="EMBL/GenBank/DDBJ databases">
        <title>Active virus-host system and metabolic interactions in a Lokiarchaeon culture.</title>
        <authorList>
            <person name="Ponce Toledo R.I."/>
            <person name="Rodrigues Oliveira T."/>
            <person name="Schleper C."/>
        </authorList>
    </citation>
    <scope>NUCLEOTIDE SEQUENCE [LARGE SCALE GENOMIC DNA]</scope>
    <source>
        <strain evidence="1 4">B35</strain>
    </source>
</reference>
<sequence>MRISTTAHNASLLLAHLALQDGNKPVPAAALSDKTGISVKFIEKIIRSLKTAGMVRSVRGVAGGHILCRRPEDVTLAQVLRVIEGGVIAPTPNSDDEFFPAQVVGSWDSVAQALEDTLEKITLADLMRSQASSYSNNILLSNTLEARDATHIPLPTLA</sequence>
<dbReference type="Pfam" id="PF02082">
    <property type="entry name" value="Rrf2"/>
    <property type="match status" value="1"/>
</dbReference>
<dbReference type="EMBL" id="FQZR01000002">
    <property type="protein sequence ID" value="SHI65144.1"/>
    <property type="molecule type" value="Genomic_DNA"/>
</dbReference>
<dbReference type="SUPFAM" id="SSF46785">
    <property type="entry name" value="Winged helix' DNA-binding domain"/>
    <property type="match status" value="1"/>
</dbReference>
<comment type="caution">
    <text evidence="2">The sequence shown here is derived from an EMBL/GenBank/DDBJ whole genome shotgun (WGS) entry which is preliminary data.</text>
</comment>
<evidence type="ECO:0000313" key="1">
    <source>
        <dbReference type="EMBL" id="MEZ6852070.1"/>
    </source>
</evidence>
<accession>A0A8G2C7I8</accession>
<dbReference type="PROSITE" id="PS51197">
    <property type="entry name" value="HTH_RRF2_2"/>
    <property type="match status" value="1"/>
</dbReference>
<proteinExistence type="predicted"/>
<name>A0A8G2C7I8_9BACT</name>
<organism evidence="2 3">
    <name type="scientific">Halodesulfovibrio aestuarii</name>
    <dbReference type="NCBI Taxonomy" id="126333"/>
    <lineage>
        <taxon>Bacteria</taxon>
        <taxon>Pseudomonadati</taxon>
        <taxon>Thermodesulfobacteriota</taxon>
        <taxon>Desulfovibrionia</taxon>
        <taxon>Desulfovibrionales</taxon>
        <taxon>Desulfovibrionaceae</taxon>
        <taxon>Halodesulfovibrio</taxon>
    </lineage>
</organism>
<dbReference type="InterPro" id="IPR036388">
    <property type="entry name" value="WH-like_DNA-bd_sf"/>
</dbReference>
<dbReference type="PANTHER" id="PTHR33221">
    <property type="entry name" value="WINGED HELIX-TURN-HELIX TRANSCRIPTIONAL REGULATOR, RRF2 FAMILY"/>
    <property type="match status" value="1"/>
</dbReference>
<dbReference type="InterPro" id="IPR000944">
    <property type="entry name" value="Tscrpt_reg_Rrf2"/>
</dbReference>
<dbReference type="NCBIfam" id="TIGR00738">
    <property type="entry name" value="rrf2_super"/>
    <property type="match status" value="1"/>
</dbReference>
<reference evidence="2 3" key="1">
    <citation type="submission" date="2016-11" db="EMBL/GenBank/DDBJ databases">
        <authorList>
            <person name="Varghese N."/>
            <person name="Submissions S."/>
        </authorList>
    </citation>
    <scope>NUCLEOTIDE SEQUENCE [LARGE SCALE GENOMIC DNA]</scope>
    <source>
        <strain evidence="2 3">DSM 17919</strain>
    </source>
</reference>
<dbReference type="EMBL" id="JBFSOO010000001">
    <property type="protein sequence ID" value="MEZ6852070.1"/>
    <property type="molecule type" value="Genomic_DNA"/>
</dbReference>
<dbReference type="GO" id="GO:0003700">
    <property type="term" value="F:DNA-binding transcription factor activity"/>
    <property type="evidence" value="ECO:0007669"/>
    <property type="project" value="TreeGrafter"/>
</dbReference>
<dbReference type="GO" id="GO:0005829">
    <property type="term" value="C:cytosol"/>
    <property type="evidence" value="ECO:0007669"/>
    <property type="project" value="TreeGrafter"/>
</dbReference>
<gene>
    <name evidence="1" type="ORF">AB2Z07_00755</name>
    <name evidence="2" type="ORF">SAMN05660830_00569</name>
</gene>
<keyword evidence="4" id="KW-1185">Reference proteome</keyword>
<protein>
    <submittedName>
        <fullName evidence="1">Rrf2 family transcriptional regulator</fullName>
    </submittedName>
    <submittedName>
        <fullName evidence="2">Transcriptional regulator, BadM/Rrf2 family</fullName>
    </submittedName>
</protein>
<dbReference type="InterPro" id="IPR036390">
    <property type="entry name" value="WH_DNA-bd_sf"/>
</dbReference>
<evidence type="ECO:0000313" key="2">
    <source>
        <dbReference type="EMBL" id="SHI65144.1"/>
    </source>
</evidence>
<dbReference type="AlphaFoldDB" id="A0A8G2C7I8"/>